<reference evidence="2" key="1">
    <citation type="journal article" date="2023" name="GigaByte">
        <title>Genome assembly of the bearded iris, Iris pallida Lam.</title>
        <authorList>
            <person name="Bruccoleri R.E."/>
            <person name="Oakeley E.J."/>
            <person name="Faust A.M.E."/>
            <person name="Altorfer M."/>
            <person name="Dessus-Babus S."/>
            <person name="Burckhardt D."/>
            <person name="Oertli M."/>
            <person name="Naumann U."/>
            <person name="Petersen F."/>
            <person name="Wong J."/>
        </authorList>
    </citation>
    <scope>NUCLEOTIDE SEQUENCE</scope>
    <source>
        <strain evidence="2">GSM-AAB239-AS_SAM_17_03QT</strain>
    </source>
</reference>
<protein>
    <submittedName>
        <fullName evidence="2">Uncharacterized protein</fullName>
    </submittedName>
</protein>
<reference evidence="2" key="2">
    <citation type="submission" date="2023-04" db="EMBL/GenBank/DDBJ databases">
        <authorList>
            <person name="Bruccoleri R.E."/>
            <person name="Oakeley E.J."/>
            <person name="Faust A.-M."/>
            <person name="Dessus-Babus S."/>
            <person name="Altorfer M."/>
            <person name="Burckhardt D."/>
            <person name="Oertli M."/>
            <person name="Naumann U."/>
            <person name="Petersen F."/>
            <person name="Wong J."/>
        </authorList>
    </citation>
    <scope>NUCLEOTIDE SEQUENCE</scope>
    <source>
        <strain evidence="2">GSM-AAB239-AS_SAM_17_03QT</strain>
        <tissue evidence="2">Leaf</tissue>
    </source>
</reference>
<keyword evidence="1" id="KW-0812">Transmembrane</keyword>
<gene>
    <name evidence="2" type="ORF">M6B38_363400</name>
</gene>
<comment type="caution">
    <text evidence="2">The sequence shown here is derived from an EMBL/GenBank/DDBJ whole genome shotgun (WGS) entry which is preliminary data.</text>
</comment>
<name>A0AAX6GI87_IRIPA</name>
<accession>A0AAX6GI87</accession>
<keyword evidence="1" id="KW-1133">Transmembrane helix</keyword>
<proteinExistence type="predicted"/>
<feature type="transmembrane region" description="Helical" evidence="1">
    <location>
        <begin position="85"/>
        <end position="106"/>
    </location>
</feature>
<dbReference type="Proteomes" id="UP001140949">
    <property type="component" value="Unassembled WGS sequence"/>
</dbReference>
<evidence type="ECO:0000313" key="3">
    <source>
        <dbReference type="Proteomes" id="UP001140949"/>
    </source>
</evidence>
<dbReference type="EMBL" id="JANAVB010019305">
    <property type="protein sequence ID" value="KAJ6828440.1"/>
    <property type="molecule type" value="Genomic_DNA"/>
</dbReference>
<evidence type="ECO:0000313" key="2">
    <source>
        <dbReference type="EMBL" id="KAJ6828440.1"/>
    </source>
</evidence>
<sequence>MTLDQTSWISSSTSGDENFRVVDERWWTVRSRQRLISRFCTLFLNRSMRSIGSIDGSPFSVTIDQCQPFSINLRRIGRRHRTLRLIDKILFFWLILDLCFNFGLILE</sequence>
<keyword evidence="1" id="KW-0472">Membrane</keyword>
<dbReference type="AlphaFoldDB" id="A0AAX6GI87"/>
<evidence type="ECO:0000256" key="1">
    <source>
        <dbReference type="SAM" id="Phobius"/>
    </source>
</evidence>
<organism evidence="2 3">
    <name type="scientific">Iris pallida</name>
    <name type="common">Sweet iris</name>
    <dbReference type="NCBI Taxonomy" id="29817"/>
    <lineage>
        <taxon>Eukaryota</taxon>
        <taxon>Viridiplantae</taxon>
        <taxon>Streptophyta</taxon>
        <taxon>Embryophyta</taxon>
        <taxon>Tracheophyta</taxon>
        <taxon>Spermatophyta</taxon>
        <taxon>Magnoliopsida</taxon>
        <taxon>Liliopsida</taxon>
        <taxon>Asparagales</taxon>
        <taxon>Iridaceae</taxon>
        <taxon>Iridoideae</taxon>
        <taxon>Irideae</taxon>
        <taxon>Iris</taxon>
    </lineage>
</organism>
<keyword evidence="3" id="KW-1185">Reference proteome</keyword>